<organism evidence="1">
    <name type="scientific">freshwater metagenome</name>
    <dbReference type="NCBI Taxonomy" id="449393"/>
    <lineage>
        <taxon>unclassified sequences</taxon>
        <taxon>metagenomes</taxon>
        <taxon>ecological metagenomes</taxon>
    </lineage>
</organism>
<reference evidence="1" key="1">
    <citation type="submission" date="2020-05" db="EMBL/GenBank/DDBJ databases">
        <authorList>
            <person name="Chiriac C."/>
            <person name="Salcher M."/>
            <person name="Ghai R."/>
            <person name="Kavagutti S V."/>
        </authorList>
    </citation>
    <scope>NUCLEOTIDE SEQUENCE</scope>
</reference>
<evidence type="ECO:0000313" key="1">
    <source>
        <dbReference type="EMBL" id="CAB4689872.1"/>
    </source>
</evidence>
<proteinExistence type="predicted"/>
<dbReference type="AlphaFoldDB" id="A0A6J6NV51"/>
<gene>
    <name evidence="1" type="ORF">UFOPK2342_01709</name>
</gene>
<accession>A0A6J6NV51</accession>
<name>A0A6J6NV51_9ZZZZ</name>
<sequence>MVMNQAIEITILIAATSTINDLSVVALNPLNARTAGQESA</sequence>
<dbReference type="EMBL" id="CAEZXB010000061">
    <property type="protein sequence ID" value="CAB4689872.1"/>
    <property type="molecule type" value="Genomic_DNA"/>
</dbReference>
<protein>
    <submittedName>
        <fullName evidence="1">Unannotated protein</fullName>
    </submittedName>
</protein>